<comment type="caution">
    <text evidence="1">The sequence shown here is derived from an EMBL/GenBank/DDBJ whole genome shotgun (WGS) entry which is preliminary data.</text>
</comment>
<keyword evidence="2" id="KW-1185">Reference proteome</keyword>
<organism evidence="1 2">
    <name type="scientific">Pseudoalteromonas undina</name>
    <dbReference type="NCBI Taxonomy" id="43660"/>
    <lineage>
        <taxon>Bacteria</taxon>
        <taxon>Pseudomonadati</taxon>
        <taxon>Pseudomonadota</taxon>
        <taxon>Gammaproteobacteria</taxon>
        <taxon>Alteromonadales</taxon>
        <taxon>Pseudoalteromonadaceae</taxon>
        <taxon>Pseudoalteromonas</taxon>
    </lineage>
</organism>
<dbReference type="EMBL" id="JBAKAX010000001">
    <property type="protein sequence ID" value="MEL0602599.1"/>
    <property type="molecule type" value="Genomic_DNA"/>
</dbReference>
<protein>
    <submittedName>
        <fullName evidence="1">Dihydroorotase</fullName>
        <ecNumber evidence="1">3.5.2.3</ecNumber>
    </submittedName>
</protein>
<dbReference type="EC" id="3.5.2.3" evidence="1"/>
<keyword evidence="1" id="KW-0378">Hydrolase</keyword>
<evidence type="ECO:0000313" key="2">
    <source>
        <dbReference type="Proteomes" id="UP001374952"/>
    </source>
</evidence>
<name>A0ACC6QYR1_9GAMM</name>
<evidence type="ECO:0000313" key="1">
    <source>
        <dbReference type="EMBL" id="MEL0602599.1"/>
    </source>
</evidence>
<proteinExistence type="predicted"/>
<reference evidence="1" key="1">
    <citation type="submission" date="2024-02" db="EMBL/GenBank/DDBJ databases">
        <title>Bacteria isolated from the canopy kelp, Nereocystis luetkeana.</title>
        <authorList>
            <person name="Pfister C.A."/>
            <person name="Younker I.T."/>
            <person name="Light S.H."/>
        </authorList>
    </citation>
    <scope>NUCLEOTIDE SEQUENCE</scope>
    <source>
        <strain evidence="1">TN.2.01</strain>
    </source>
</reference>
<accession>A0ACC6QYR1</accession>
<sequence>MKSQLIKNAQMVNEGKTQRADVRITNQFIECIAANITPSINDDVFDAKGAYLLPGMIDDQVHFREPGLTHKGSILTESRAAVAGGITSYMEMPNVTPSTTNKAALEEKYAIAKQHSYANYSFYLGATEHNLDDIKALDPKRVCGVKVFMGASTGNLLVENPQALEGIFRECPVLIVTHCEDGKIIGKNNQRYEQQGIVPSITDHPKIRDAQACYASSSYAVSLAKKYNAQLHVLHITTEKELSLFTKGDIANKSITAEACVHHLYFCEQDYEALGNLIKCNPAIKAKTDRDALINAVKNNQIDIIATDHAPHTWQEKQTDYVNAPAGLPLVEHALLSLLEHVKHNRLSIEQVVEKTAHKPALRFKVDKRGFIKEGYYADLVLISTQQTTKVSHDACRYLCGWTPFNGVGFSSKIVSTWVNGERLYDGKTVTKPSKPAMPLIFNR</sequence>
<gene>
    <name evidence="1" type="ORF">V6250_00385</name>
</gene>
<dbReference type="Proteomes" id="UP001374952">
    <property type="component" value="Unassembled WGS sequence"/>
</dbReference>